<evidence type="ECO:0000313" key="2">
    <source>
        <dbReference type="Proteomes" id="UP000001058"/>
    </source>
</evidence>
<dbReference type="RefSeq" id="XP_002958104.1">
    <property type="nucleotide sequence ID" value="XM_002958058.1"/>
</dbReference>
<protein>
    <submittedName>
        <fullName evidence="1">Uncharacterized protein</fullName>
    </submittedName>
</protein>
<reference evidence="1 2" key="1">
    <citation type="journal article" date="2010" name="Science">
        <title>Genomic analysis of organismal complexity in the multicellular green alga Volvox carteri.</title>
        <authorList>
            <person name="Prochnik S.E."/>
            <person name="Umen J."/>
            <person name="Nedelcu A.M."/>
            <person name="Hallmann A."/>
            <person name="Miller S.M."/>
            <person name="Nishii I."/>
            <person name="Ferris P."/>
            <person name="Kuo A."/>
            <person name="Mitros T."/>
            <person name="Fritz-Laylin L.K."/>
            <person name="Hellsten U."/>
            <person name="Chapman J."/>
            <person name="Simakov O."/>
            <person name="Rensing S.A."/>
            <person name="Terry A."/>
            <person name="Pangilinan J."/>
            <person name="Kapitonov V."/>
            <person name="Jurka J."/>
            <person name="Salamov A."/>
            <person name="Shapiro H."/>
            <person name="Schmutz J."/>
            <person name="Grimwood J."/>
            <person name="Lindquist E."/>
            <person name="Lucas S."/>
            <person name="Grigoriev I.V."/>
            <person name="Schmitt R."/>
            <person name="Kirk D."/>
            <person name="Rokhsar D.S."/>
        </authorList>
    </citation>
    <scope>NUCLEOTIDE SEQUENCE [LARGE SCALE GENOMIC DNA]</scope>
    <source>
        <strain evidence="2">f. Nagariensis / Eve</strain>
    </source>
</reference>
<sequence>MDAAEGLEQLFAAHSAVPALAVLELLRKDLSQQQAQILFKNHRQCLQMGTCSFGRRGRAAYALRTGTEVQRLRMDFSQQSLKSCCTTTVLPHYISPTYFRTFHITIRALETRAAASQGPPSLSSPSQKCVRSYCAE</sequence>
<proteinExistence type="predicted"/>
<dbReference type="EMBL" id="GL378406">
    <property type="protein sequence ID" value="EFJ40835.1"/>
    <property type="molecule type" value="Genomic_DNA"/>
</dbReference>
<gene>
    <name evidence="1" type="ORF">VOLCADRAFT_99329</name>
</gene>
<organism evidence="2">
    <name type="scientific">Volvox carteri f. nagariensis</name>
    <dbReference type="NCBI Taxonomy" id="3068"/>
    <lineage>
        <taxon>Eukaryota</taxon>
        <taxon>Viridiplantae</taxon>
        <taxon>Chlorophyta</taxon>
        <taxon>core chlorophytes</taxon>
        <taxon>Chlorophyceae</taxon>
        <taxon>CS clade</taxon>
        <taxon>Chlamydomonadales</taxon>
        <taxon>Volvocaceae</taxon>
        <taxon>Volvox</taxon>
    </lineage>
</organism>
<dbReference type="AlphaFoldDB" id="D8UHJ2"/>
<dbReference type="KEGG" id="vcn:VOLCADRAFT_99329"/>
<accession>D8UHJ2</accession>
<dbReference type="Proteomes" id="UP000001058">
    <property type="component" value="Unassembled WGS sequence"/>
</dbReference>
<name>D8UHJ2_VOLCA</name>
<dbReference type="InParanoid" id="D8UHJ2"/>
<dbReference type="GeneID" id="9623201"/>
<evidence type="ECO:0000313" key="1">
    <source>
        <dbReference type="EMBL" id="EFJ40835.1"/>
    </source>
</evidence>
<keyword evidence="2" id="KW-1185">Reference proteome</keyword>